<keyword evidence="1" id="KW-1133">Transmembrane helix</keyword>
<dbReference type="EMBL" id="SDOV01000007">
    <property type="protein sequence ID" value="KAH7639224.1"/>
    <property type="molecule type" value="Genomic_DNA"/>
</dbReference>
<dbReference type="AlphaFoldDB" id="A0A9D4NV17"/>
<comment type="caution">
    <text evidence="2">The sequence shown here is derived from an EMBL/GenBank/DDBJ whole genome shotgun (WGS) entry which is preliminary data.</text>
</comment>
<sequence>MFIAIRGRHNEMMYVALTFTFFAIALFSYGYWSAVNRGDGIWQYIGPNNLQHQQMSNPNYHFNSLYDQQQQRRYQRQQQQSLKDNPRVRSYMVAPPKMGGARLEIYTIVILPDKKI</sequence>
<proteinExistence type="predicted"/>
<evidence type="ECO:0000256" key="1">
    <source>
        <dbReference type="SAM" id="Phobius"/>
    </source>
</evidence>
<keyword evidence="1" id="KW-0812">Transmembrane</keyword>
<accession>A0A9D4NV17</accession>
<protein>
    <submittedName>
        <fullName evidence="2">Uncharacterized protein</fullName>
    </submittedName>
</protein>
<reference evidence="2" key="2">
    <citation type="journal article" date="2021" name="World Allergy Organ. J.">
        <title>Chromosome-level assembly of Dermatophagoides farinae genome and transcriptome reveals two novel allergens Der f 37 and Der f 39.</title>
        <authorList>
            <person name="Chen J."/>
            <person name="Cai Z."/>
            <person name="Fan D."/>
            <person name="Hu J."/>
            <person name="Hou Y."/>
            <person name="He Y."/>
            <person name="Zhang Z."/>
            <person name="Zhao Z."/>
            <person name="Gao P."/>
            <person name="Hu W."/>
            <person name="Sun J."/>
            <person name="Li J."/>
            <person name="Ji K."/>
        </authorList>
    </citation>
    <scope>NUCLEOTIDE SEQUENCE</scope>
    <source>
        <strain evidence="2">JKM2019</strain>
    </source>
</reference>
<dbReference type="Proteomes" id="UP000828236">
    <property type="component" value="Unassembled WGS sequence"/>
</dbReference>
<keyword evidence="1" id="KW-0472">Membrane</keyword>
<evidence type="ECO:0000313" key="2">
    <source>
        <dbReference type="EMBL" id="KAH7639224.1"/>
    </source>
</evidence>
<organism evidence="2">
    <name type="scientific">Dermatophagoides farinae</name>
    <name type="common">American house dust mite</name>
    <dbReference type="NCBI Taxonomy" id="6954"/>
    <lineage>
        <taxon>Eukaryota</taxon>
        <taxon>Metazoa</taxon>
        <taxon>Ecdysozoa</taxon>
        <taxon>Arthropoda</taxon>
        <taxon>Chelicerata</taxon>
        <taxon>Arachnida</taxon>
        <taxon>Acari</taxon>
        <taxon>Acariformes</taxon>
        <taxon>Sarcoptiformes</taxon>
        <taxon>Astigmata</taxon>
        <taxon>Psoroptidia</taxon>
        <taxon>Analgoidea</taxon>
        <taxon>Pyroglyphidae</taxon>
        <taxon>Dermatophagoidinae</taxon>
        <taxon>Dermatophagoides</taxon>
    </lineage>
</organism>
<reference evidence="2" key="1">
    <citation type="submission" date="2020-06" db="EMBL/GenBank/DDBJ databases">
        <authorList>
            <person name="Ji K."/>
            <person name="Li J."/>
        </authorList>
    </citation>
    <scope>NUCLEOTIDE SEQUENCE</scope>
    <source>
        <strain evidence="2">JKM2019</strain>
        <tissue evidence="2">Whole body</tissue>
    </source>
</reference>
<gene>
    <name evidence="2" type="ORF">HUG17_3257</name>
</gene>
<feature type="transmembrane region" description="Helical" evidence="1">
    <location>
        <begin position="12"/>
        <end position="32"/>
    </location>
</feature>
<name>A0A9D4NV17_DERFA</name>